<dbReference type="RefSeq" id="WP_048355318.1">
    <property type="nucleotide sequence ID" value="NZ_CP023481.1"/>
</dbReference>
<dbReference type="InterPro" id="IPR001478">
    <property type="entry name" value="PDZ"/>
</dbReference>
<evidence type="ECO:0000313" key="10">
    <source>
        <dbReference type="EMBL" id="MEC0486648.1"/>
    </source>
</evidence>
<dbReference type="Gene3D" id="1.10.101.10">
    <property type="entry name" value="PGBD-like superfamily/PGBD"/>
    <property type="match status" value="1"/>
</dbReference>
<dbReference type="GO" id="GO:0004252">
    <property type="term" value="F:serine-type endopeptidase activity"/>
    <property type="evidence" value="ECO:0007669"/>
    <property type="project" value="UniProtKB-EC"/>
</dbReference>
<evidence type="ECO:0000256" key="2">
    <source>
        <dbReference type="ARBA" id="ARBA00022670"/>
    </source>
</evidence>
<dbReference type="STRING" id="1664069.BGLY_2532"/>
<dbReference type="FunFam" id="2.30.42.10:FF:000063">
    <property type="entry name" value="Peptidase, S41 family"/>
    <property type="match status" value="1"/>
</dbReference>
<dbReference type="InterPro" id="IPR036034">
    <property type="entry name" value="PDZ_sf"/>
</dbReference>
<dbReference type="PATRIC" id="fig|1664069.3.peg.833"/>
<evidence type="ECO:0000313" key="12">
    <source>
        <dbReference type="Proteomes" id="UP001341297"/>
    </source>
</evidence>
<dbReference type="Pfam" id="PF01471">
    <property type="entry name" value="PG_binding_1"/>
    <property type="match status" value="1"/>
</dbReference>
<dbReference type="SUPFAM" id="SSF52096">
    <property type="entry name" value="ClpP/crotonase"/>
    <property type="match status" value="1"/>
</dbReference>
<evidence type="ECO:0000313" key="11">
    <source>
        <dbReference type="Proteomes" id="UP000036168"/>
    </source>
</evidence>
<dbReference type="InterPro" id="IPR036366">
    <property type="entry name" value="PGBDSf"/>
</dbReference>
<dbReference type="Proteomes" id="UP000036168">
    <property type="component" value="Unassembled WGS sequence"/>
</dbReference>
<comment type="similarity">
    <text evidence="1 7">Belongs to the peptidase S41A family.</text>
</comment>
<dbReference type="Gene3D" id="2.30.42.10">
    <property type="match status" value="1"/>
</dbReference>
<reference evidence="9" key="2">
    <citation type="submission" date="2015-10" db="EMBL/GenBank/DDBJ databases">
        <authorList>
            <person name="Gilbert D.G."/>
        </authorList>
    </citation>
    <scope>NUCLEOTIDE SEQUENCE</scope>
    <source>
        <strain evidence="9">GO-13</strain>
    </source>
</reference>
<dbReference type="Gene3D" id="3.90.226.10">
    <property type="entry name" value="2-enoyl-CoA Hydratase, Chain A, domain 1"/>
    <property type="match status" value="1"/>
</dbReference>
<dbReference type="FunFam" id="3.30.750.44:FF:000001">
    <property type="entry name" value="S41 family peptidase"/>
    <property type="match status" value="1"/>
</dbReference>
<dbReference type="Pfam" id="PF03572">
    <property type="entry name" value="Peptidase_S41"/>
    <property type="match status" value="1"/>
</dbReference>
<accession>A0A0J6E2X6</accession>
<dbReference type="SMART" id="SM00245">
    <property type="entry name" value="TSPc"/>
    <property type="match status" value="1"/>
</dbReference>
<keyword evidence="12" id="KW-1185">Reference proteome</keyword>
<dbReference type="CDD" id="cd07560">
    <property type="entry name" value="Peptidase_S41_CPP"/>
    <property type="match status" value="1"/>
</dbReference>
<dbReference type="GO" id="GO:0007165">
    <property type="term" value="P:signal transduction"/>
    <property type="evidence" value="ECO:0007669"/>
    <property type="project" value="TreeGrafter"/>
</dbReference>
<dbReference type="Pfam" id="PF17820">
    <property type="entry name" value="PDZ_6"/>
    <property type="match status" value="1"/>
</dbReference>
<evidence type="ECO:0000256" key="1">
    <source>
        <dbReference type="ARBA" id="ARBA00009179"/>
    </source>
</evidence>
<dbReference type="Pfam" id="PF22694">
    <property type="entry name" value="CtpB_N-like"/>
    <property type="match status" value="1"/>
</dbReference>
<reference evidence="9 11" key="1">
    <citation type="journal article" date="2015" name="Int. J. Syst. Evol. Microbiol.">
        <title>Bacillus glycinifermentans sp. nov., isolated from fermented soybean paste.</title>
        <authorList>
            <person name="Kim S.J."/>
            <person name="Dunlap C.A."/>
            <person name="Kwon S.W."/>
            <person name="Rooney A.P."/>
        </authorList>
    </citation>
    <scope>NUCLEOTIDE SEQUENCE [LARGE SCALE GENOMIC DNA]</scope>
    <source>
        <strain evidence="9 11">GO-13</strain>
    </source>
</reference>
<keyword evidence="3 7" id="KW-0378">Hydrolase</keyword>
<dbReference type="InterPro" id="IPR036365">
    <property type="entry name" value="PGBD-like_sf"/>
</dbReference>
<dbReference type="PROSITE" id="PS50106">
    <property type="entry name" value="PDZ"/>
    <property type="match status" value="1"/>
</dbReference>
<proteinExistence type="inferred from homology"/>
<keyword evidence="2 7" id="KW-0645">Protease</keyword>
<dbReference type="SUPFAM" id="SSF50156">
    <property type="entry name" value="PDZ domain-like"/>
    <property type="match status" value="1"/>
</dbReference>
<gene>
    <name evidence="9" type="ORF">AB447_221040</name>
    <name evidence="10" type="ORF">P8828_17860</name>
</gene>
<evidence type="ECO:0000256" key="3">
    <source>
        <dbReference type="ARBA" id="ARBA00022801"/>
    </source>
</evidence>
<dbReference type="AlphaFoldDB" id="A0A0J6E2X6"/>
<dbReference type="EMBL" id="JARRTL010000019">
    <property type="protein sequence ID" value="MEC0486648.1"/>
    <property type="molecule type" value="Genomic_DNA"/>
</dbReference>
<dbReference type="InterPro" id="IPR002477">
    <property type="entry name" value="Peptidoglycan-bd-like"/>
</dbReference>
<dbReference type="CDD" id="cd06782">
    <property type="entry name" value="cpPDZ_CPP-like"/>
    <property type="match status" value="1"/>
</dbReference>
<evidence type="ECO:0000256" key="6">
    <source>
        <dbReference type="ARBA" id="ARBA00066637"/>
    </source>
</evidence>
<dbReference type="GO" id="GO:0006508">
    <property type="term" value="P:proteolysis"/>
    <property type="evidence" value="ECO:0007669"/>
    <property type="project" value="UniProtKB-KW"/>
</dbReference>
<keyword evidence="4 7" id="KW-0720">Serine protease</keyword>
<feature type="domain" description="PDZ" evidence="8">
    <location>
        <begin position="95"/>
        <end position="173"/>
    </location>
</feature>
<dbReference type="GO" id="GO:0030288">
    <property type="term" value="C:outer membrane-bounded periplasmic space"/>
    <property type="evidence" value="ECO:0007669"/>
    <property type="project" value="TreeGrafter"/>
</dbReference>
<reference evidence="10 12" key="3">
    <citation type="submission" date="2023-03" db="EMBL/GenBank/DDBJ databases">
        <title>Agriculturally important microbes genome sequencing.</title>
        <authorList>
            <person name="Dunlap C."/>
        </authorList>
    </citation>
    <scope>NUCLEOTIDE SEQUENCE [LARGE SCALE GENOMIC DNA]</scope>
    <source>
        <strain evidence="10 12">CBP-3203</strain>
    </source>
</reference>
<dbReference type="SMART" id="SM00228">
    <property type="entry name" value="PDZ"/>
    <property type="match status" value="1"/>
</dbReference>
<organism evidence="9 11">
    <name type="scientific">Bacillus glycinifermentans</name>
    <dbReference type="NCBI Taxonomy" id="1664069"/>
    <lineage>
        <taxon>Bacteria</taxon>
        <taxon>Bacillati</taxon>
        <taxon>Bacillota</taxon>
        <taxon>Bacilli</taxon>
        <taxon>Bacillales</taxon>
        <taxon>Bacillaceae</taxon>
        <taxon>Bacillus</taxon>
    </lineage>
</organism>
<dbReference type="InterPro" id="IPR029045">
    <property type="entry name" value="ClpP/crotonase-like_dom_sf"/>
</dbReference>
<dbReference type="Proteomes" id="UP001341297">
    <property type="component" value="Unassembled WGS sequence"/>
</dbReference>
<dbReference type="NCBIfam" id="TIGR00225">
    <property type="entry name" value="prc"/>
    <property type="match status" value="1"/>
</dbReference>
<evidence type="ECO:0000259" key="8">
    <source>
        <dbReference type="PROSITE" id="PS50106"/>
    </source>
</evidence>
<dbReference type="OrthoDB" id="9812068at2"/>
<dbReference type="InterPro" id="IPR055210">
    <property type="entry name" value="CtpA/B_N"/>
</dbReference>
<accession>A0A0J6F0J4</accession>
<evidence type="ECO:0000256" key="4">
    <source>
        <dbReference type="ARBA" id="ARBA00022825"/>
    </source>
</evidence>
<protein>
    <recommendedName>
        <fullName evidence="6">C-terminal processing peptidase</fullName>
        <ecNumber evidence="6">3.4.21.102</ecNumber>
    </recommendedName>
</protein>
<dbReference type="EC" id="3.4.21.102" evidence="6"/>
<dbReference type="InterPro" id="IPR004447">
    <property type="entry name" value="Peptidase_S41A"/>
</dbReference>
<comment type="catalytic activity">
    <reaction evidence="5">
        <text>The enzyme shows specific recognition of a C-terminal tripeptide, Xaa-Yaa-Zaa, in which Xaa is preferably Ala or Leu, Yaa is preferably Ala or Tyr, and Zaa is preferably Ala, but then cleaves at a variable distance from the C-terminus. A typical cleavage is -Ala-Ala-|-Arg-Ala-Ala-Lys-Glu-Asn-Tyr-Ala-Leu-Ala-Ala.</text>
        <dbReference type="EC" id="3.4.21.102"/>
    </reaction>
</comment>
<dbReference type="EMBL" id="LECW02000024">
    <property type="protein sequence ID" value="KRT93014.1"/>
    <property type="molecule type" value="Genomic_DNA"/>
</dbReference>
<sequence>MKQQLKLFLIVLVTAVAASALTLFIVGKGNGGSAYSSADSEKFEKLMAAYDKIKSDYYKKADDEKLTDGAIKGMLAALGDPYSTYMDKKEAQSFEESITSSFEGIGAQVEEKNGQILIVAPIKGSPAEKAGLKPHDEIQKVDGKSVKGKTVNEAVAMIRGKKGTDVKLVLKREGVGEIDVTIKRDTIPVETVYSKMIDGNIGEIQITSFSENTAKELTKAIDDLTEKGAKRFVLDLRGNPGGLMDQAIAMSNLFVDKGKTIMQVEPKNGTKEVYKAENERKVNKPTVVLVNGGTASAAEIMAAALHQASGIPIVGEKTFGKGTVQNAENFSDGSTVKLTIAKWLTPNGNWIHEKGIEPQYKAELPSYAKLPYLDPKKKYQSGSTGDEVKVAQEMLKALGYNVKPTGSFDDQTVQAVKAFQNDQKLKTTGIITGETTSGMTVKLQDKLSKHDTQLEKAIEIVKKEK</sequence>
<name>A0A0J6E2X6_9BACI</name>
<dbReference type="InterPro" id="IPR041489">
    <property type="entry name" value="PDZ_6"/>
</dbReference>
<dbReference type="PANTHER" id="PTHR32060">
    <property type="entry name" value="TAIL-SPECIFIC PROTEASE"/>
    <property type="match status" value="1"/>
</dbReference>
<evidence type="ECO:0000313" key="9">
    <source>
        <dbReference type="EMBL" id="KRT93014.1"/>
    </source>
</evidence>
<dbReference type="InterPro" id="IPR005151">
    <property type="entry name" value="Tail-specific_protease"/>
</dbReference>
<dbReference type="PANTHER" id="PTHR32060:SF30">
    <property type="entry name" value="CARBOXY-TERMINAL PROCESSING PROTEASE CTPA"/>
    <property type="match status" value="1"/>
</dbReference>
<evidence type="ECO:0000256" key="7">
    <source>
        <dbReference type="RuleBase" id="RU004404"/>
    </source>
</evidence>
<dbReference type="Gene3D" id="3.30.750.44">
    <property type="match status" value="1"/>
</dbReference>
<evidence type="ECO:0000256" key="5">
    <source>
        <dbReference type="ARBA" id="ARBA00051784"/>
    </source>
</evidence>
<dbReference type="SUPFAM" id="SSF47090">
    <property type="entry name" value="PGBD-like"/>
    <property type="match status" value="1"/>
</dbReference>
<comment type="caution">
    <text evidence="9">The sequence shown here is derived from an EMBL/GenBank/DDBJ whole genome shotgun (WGS) entry which is preliminary data.</text>
</comment>